<dbReference type="Gene3D" id="2.30.110.40">
    <property type="entry name" value="Phage tail tube protein"/>
    <property type="match status" value="1"/>
</dbReference>
<sequence length="159" mass="18098">MAEVQTMNAKDVVSAKAGRAFITIEGKRYNFFNIKNLKITIDKETEKINILGENVEQTKSVGVKISGSMTAYEVTSYFDEYMDRFINHGKDFYFDIQAINEDATSDTGARTTIYRNCCMTKHSQTVFDVDGKYLEVDMDFMVGGVKRPQRFKDLDGIHA</sequence>
<accession>A0A8S5T9D5</accession>
<evidence type="ECO:0000313" key="1">
    <source>
        <dbReference type="EMBL" id="DAF59362.1"/>
    </source>
</evidence>
<dbReference type="EMBL" id="BK032769">
    <property type="protein sequence ID" value="DAF59362.1"/>
    <property type="molecule type" value="Genomic_DNA"/>
</dbReference>
<dbReference type="SUPFAM" id="SSF69279">
    <property type="entry name" value="Phage tail proteins"/>
    <property type="match status" value="1"/>
</dbReference>
<proteinExistence type="predicted"/>
<protein>
    <submittedName>
        <fullName evidence="1">Tail tube protein</fullName>
    </submittedName>
</protein>
<dbReference type="InterPro" id="IPR018989">
    <property type="entry name" value="DUF2001"/>
</dbReference>
<dbReference type="Pfam" id="PF09393">
    <property type="entry name" value="DUF2001"/>
    <property type="match status" value="1"/>
</dbReference>
<organism evidence="1">
    <name type="scientific">Myoviridae sp. ctQQg4</name>
    <dbReference type="NCBI Taxonomy" id="2827686"/>
    <lineage>
        <taxon>Viruses</taxon>
        <taxon>Duplodnaviria</taxon>
        <taxon>Heunggongvirae</taxon>
        <taxon>Uroviricota</taxon>
        <taxon>Caudoviricetes</taxon>
    </lineage>
</organism>
<reference evidence="1" key="1">
    <citation type="journal article" date="2021" name="Proc. Natl. Acad. Sci. U.S.A.">
        <title>A Catalog of Tens of Thousands of Viruses from Human Metagenomes Reveals Hidden Associations with Chronic Diseases.</title>
        <authorList>
            <person name="Tisza M.J."/>
            <person name="Buck C.B."/>
        </authorList>
    </citation>
    <scope>NUCLEOTIDE SEQUENCE</scope>
    <source>
        <strain evidence="1">CtQQg4</strain>
    </source>
</reference>
<name>A0A8S5T9D5_9CAUD</name>
<dbReference type="InterPro" id="IPR038628">
    <property type="entry name" value="XkdM-like_sf"/>
</dbReference>